<name>A0A9X3EX20_9BACT</name>
<dbReference type="SUPFAM" id="SSF109604">
    <property type="entry name" value="HD-domain/PDEase-like"/>
    <property type="match status" value="1"/>
</dbReference>
<dbReference type="InterPro" id="IPR003607">
    <property type="entry name" value="HD/PDEase_dom"/>
</dbReference>
<dbReference type="AlphaFoldDB" id="A0A9X3EX20"/>
<keyword evidence="3" id="KW-1185">Reference proteome</keyword>
<accession>A0A9X3EX20</accession>
<comment type="caution">
    <text evidence="2">The sequence shown here is derived from an EMBL/GenBank/DDBJ whole genome shotgun (WGS) entry which is preliminary data.</text>
</comment>
<dbReference type="GO" id="GO:0006203">
    <property type="term" value="P:dGTP catabolic process"/>
    <property type="evidence" value="ECO:0007669"/>
    <property type="project" value="TreeGrafter"/>
</dbReference>
<dbReference type="InterPro" id="IPR045509">
    <property type="entry name" value="HD_assoc_2"/>
</dbReference>
<dbReference type="RefSeq" id="WP_267774367.1">
    <property type="nucleotide sequence ID" value="NZ_JAPNKE010000002.1"/>
</dbReference>
<evidence type="ECO:0000259" key="1">
    <source>
        <dbReference type="SMART" id="SM00471"/>
    </source>
</evidence>
<proteinExistence type="predicted"/>
<evidence type="ECO:0000313" key="3">
    <source>
        <dbReference type="Proteomes" id="UP001150924"/>
    </source>
</evidence>
<sequence>MLLRDPVHGLISFSGATARLVTRLLDCAEVQRLRRIRALGLAALAFPGGEHSRFAHAVGAMHVMQRYLDRVRTLAQELPPHDRIDDHWAHVALAAALLHDLGHGPLSHTFEAVLPGAPRHEVWTSHILLDPDTQVHRVLAELDPTAPALVERLIHGQGPIGHLARAVSGTFDVDRCDYLMRDSYMTGVRYGLLDVDWLLASLRLYVPEGSTSARLAVDGEKGLTAVEGFFLARLYMYRQVYLHKAARAAEMMIRALFRRLCELGPEPGTPPVLEDLLRGRPVHVHDYLRLDDHALAEALAAYTRSADPVLRDLADGLVGRRLFKTLRLGPQVDSAAAEVRLAEVLAAEGVAPAYLGAIDRVEIDAYTDDEALMVLRGGGRVQRLLDASPLLRGLARERFVHHRAVFPPALRARVSAALADMT</sequence>
<dbReference type="InterPro" id="IPR050135">
    <property type="entry name" value="dGTPase-like"/>
</dbReference>
<dbReference type="Pfam" id="PF19276">
    <property type="entry name" value="HD_assoc_2"/>
    <property type="match status" value="1"/>
</dbReference>
<dbReference type="Gene3D" id="1.10.3210.10">
    <property type="entry name" value="Hypothetical protein af1432"/>
    <property type="match status" value="1"/>
</dbReference>
<organism evidence="2 3">
    <name type="scientific">Nannocystis pusilla</name>
    <dbReference type="NCBI Taxonomy" id="889268"/>
    <lineage>
        <taxon>Bacteria</taxon>
        <taxon>Pseudomonadati</taxon>
        <taxon>Myxococcota</taxon>
        <taxon>Polyangia</taxon>
        <taxon>Nannocystales</taxon>
        <taxon>Nannocystaceae</taxon>
        <taxon>Nannocystis</taxon>
    </lineage>
</organism>
<feature type="domain" description="HD/PDEase" evidence="1">
    <location>
        <begin position="49"/>
        <end position="188"/>
    </location>
</feature>
<protein>
    <submittedName>
        <fullName evidence="2">HD domain-containing protein</fullName>
    </submittedName>
</protein>
<dbReference type="EMBL" id="JAPNKE010000002">
    <property type="protein sequence ID" value="MCY1011124.1"/>
    <property type="molecule type" value="Genomic_DNA"/>
</dbReference>
<dbReference type="PANTHER" id="PTHR11373">
    <property type="entry name" value="DEOXYNUCLEOSIDE TRIPHOSPHATE TRIPHOSPHOHYDROLASE"/>
    <property type="match status" value="1"/>
</dbReference>
<reference evidence="2" key="1">
    <citation type="submission" date="2022-11" db="EMBL/GenBank/DDBJ databases">
        <title>Minimal conservation of predation-associated metabolite biosynthetic gene clusters underscores biosynthetic potential of Myxococcota including descriptions for ten novel species: Archangium lansinium sp. nov., Myxococcus landrumus sp. nov., Nannocystis bai.</title>
        <authorList>
            <person name="Ahearne A."/>
            <person name="Stevens C."/>
            <person name="Phillips K."/>
        </authorList>
    </citation>
    <scope>NUCLEOTIDE SEQUENCE</scope>
    <source>
        <strain evidence="2">Na p29</strain>
    </source>
</reference>
<evidence type="ECO:0000313" key="2">
    <source>
        <dbReference type="EMBL" id="MCY1011124.1"/>
    </source>
</evidence>
<gene>
    <name evidence="2" type="ORF">OV079_37290</name>
</gene>
<dbReference type="Proteomes" id="UP001150924">
    <property type="component" value="Unassembled WGS sequence"/>
</dbReference>
<dbReference type="PANTHER" id="PTHR11373:SF4">
    <property type="entry name" value="DEOXYNUCLEOSIDE TRIPHOSPHATE TRIPHOSPHOHYDROLASE SAMHD1"/>
    <property type="match status" value="1"/>
</dbReference>
<dbReference type="SMART" id="SM00471">
    <property type="entry name" value="HDc"/>
    <property type="match status" value="1"/>
</dbReference>
<dbReference type="GO" id="GO:0008832">
    <property type="term" value="F:dGTPase activity"/>
    <property type="evidence" value="ECO:0007669"/>
    <property type="project" value="TreeGrafter"/>
</dbReference>